<evidence type="ECO:0000256" key="2">
    <source>
        <dbReference type="SAM" id="Phobius"/>
    </source>
</evidence>
<dbReference type="OrthoDB" id="8019190at2759"/>
<proteinExistence type="predicted"/>
<feature type="region of interest" description="Disordered" evidence="1">
    <location>
        <begin position="111"/>
        <end position="132"/>
    </location>
</feature>
<keyword evidence="2" id="KW-1133">Transmembrane helix</keyword>
<evidence type="ECO:0000313" key="3">
    <source>
        <dbReference type="EMBL" id="VBB34922.1"/>
    </source>
</evidence>
<dbReference type="EMBL" id="UPTC01004375">
    <property type="protein sequence ID" value="VBB34922.1"/>
    <property type="molecule type" value="Genomic_DNA"/>
</dbReference>
<dbReference type="Proteomes" id="UP000276991">
    <property type="component" value="Unassembled WGS sequence"/>
</dbReference>
<evidence type="ECO:0000256" key="1">
    <source>
        <dbReference type="SAM" id="MobiDB-lite"/>
    </source>
</evidence>
<protein>
    <submittedName>
        <fullName evidence="3">Uncharacterized protein</fullName>
    </submittedName>
</protein>
<organism evidence="3 4">
    <name type="scientific">Acanthocheilonema viteae</name>
    <name type="common">Filarial nematode worm</name>
    <name type="synonym">Dipetalonema viteae</name>
    <dbReference type="NCBI Taxonomy" id="6277"/>
    <lineage>
        <taxon>Eukaryota</taxon>
        <taxon>Metazoa</taxon>
        <taxon>Ecdysozoa</taxon>
        <taxon>Nematoda</taxon>
        <taxon>Chromadorea</taxon>
        <taxon>Rhabditida</taxon>
        <taxon>Spirurina</taxon>
        <taxon>Spiruromorpha</taxon>
        <taxon>Filarioidea</taxon>
        <taxon>Onchocercidae</taxon>
        <taxon>Acanthocheilonema</taxon>
    </lineage>
</organism>
<keyword evidence="2" id="KW-0812">Transmembrane</keyword>
<dbReference type="PANTHER" id="PTHR47331:SF2">
    <property type="match status" value="1"/>
</dbReference>
<dbReference type="AlphaFoldDB" id="A0A498T0Z8"/>
<sequence>MTVIGNPEAVWTIQKHTKKHKSNIRTFENIGLDYLGTVSIKTERNLTKRWIALFTCFTRAVHLEVADDLLAQSFVHILRRLPAPMHLFGAFSLVICAVFVVHACISSGTGEDGGGGGGGVGGGPPGPPGPPG</sequence>
<feature type="compositionally biased region" description="Gly residues" evidence="1">
    <location>
        <begin position="111"/>
        <end position="123"/>
    </location>
</feature>
<name>A0A498T0Z8_ACAVI</name>
<evidence type="ECO:0000313" key="4">
    <source>
        <dbReference type="Proteomes" id="UP000276991"/>
    </source>
</evidence>
<keyword evidence="2" id="KW-0472">Membrane</keyword>
<dbReference type="PANTHER" id="PTHR47331">
    <property type="entry name" value="PHD-TYPE DOMAIN-CONTAINING PROTEIN"/>
    <property type="match status" value="1"/>
</dbReference>
<keyword evidence="4" id="KW-1185">Reference proteome</keyword>
<feature type="non-terminal residue" evidence="3">
    <location>
        <position position="132"/>
    </location>
</feature>
<reference evidence="3 4" key="1">
    <citation type="submission" date="2018-08" db="EMBL/GenBank/DDBJ databases">
        <authorList>
            <person name="Laetsch R D."/>
            <person name="Stevens L."/>
            <person name="Kumar S."/>
            <person name="Blaxter L. M."/>
        </authorList>
    </citation>
    <scope>NUCLEOTIDE SEQUENCE [LARGE SCALE GENOMIC DNA]</scope>
</reference>
<accession>A0A498T0Z8</accession>
<feature type="transmembrane region" description="Helical" evidence="2">
    <location>
        <begin position="87"/>
        <end position="108"/>
    </location>
</feature>
<gene>
    <name evidence="3" type="ORF">NAV_LOCUS9713</name>
</gene>